<evidence type="ECO:0000256" key="6">
    <source>
        <dbReference type="SAM" id="Phobius"/>
    </source>
</evidence>
<feature type="compositionally biased region" description="Polar residues" evidence="5">
    <location>
        <begin position="562"/>
        <end position="571"/>
    </location>
</feature>
<feature type="chain" id="PRO_5046181780" evidence="7">
    <location>
        <begin position="22"/>
        <end position="571"/>
    </location>
</feature>
<feature type="transmembrane region" description="Helical" evidence="6">
    <location>
        <begin position="278"/>
        <end position="299"/>
    </location>
</feature>
<evidence type="ECO:0000313" key="11">
    <source>
        <dbReference type="Proteomes" id="UP001652624"/>
    </source>
</evidence>
<feature type="domain" description="EMI" evidence="10">
    <location>
        <begin position="26"/>
        <end position="103"/>
    </location>
</feature>
<evidence type="ECO:0000256" key="7">
    <source>
        <dbReference type="SAM" id="SignalP"/>
    </source>
</evidence>
<dbReference type="PROSITE" id="PS00022">
    <property type="entry name" value="EGF_1"/>
    <property type="match status" value="3"/>
</dbReference>
<organism evidence="11 12">
    <name type="scientific">Erinaceus europaeus</name>
    <name type="common">Western European hedgehog</name>
    <dbReference type="NCBI Taxonomy" id="9365"/>
    <lineage>
        <taxon>Eukaryota</taxon>
        <taxon>Metazoa</taxon>
        <taxon>Chordata</taxon>
        <taxon>Craniata</taxon>
        <taxon>Vertebrata</taxon>
        <taxon>Euteleostomi</taxon>
        <taxon>Mammalia</taxon>
        <taxon>Eutheria</taxon>
        <taxon>Laurasiatheria</taxon>
        <taxon>Eulipotyphla</taxon>
        <taxon>Erinaceidae</taxon>
        <taxon>Erinaceinae</taxon>
        <taxon>Erinaceus</taxon>
    </lineage>
</organism>
<feature type="compositionally biased region" description="Polar residues" evidence="5">
    <location>
        <begin position="362"/>
        <end position="373"/>
    </location>
</feature>
<keyword evidence="6" id="KW-1133">Transmembrane helix</keyword>
<proteinExistence type="predicted"/>
<feature type="domain" description="EGF-like" evidence="8">
    <location>
        <begin position="179"/>
        <end position="209"/>
    </location>
</feature>
<sequence length="571" mass="61322">MAPAVSAPRLLALVLLPSALGLNPEDPNVCSHWESYAVTVQESYVHPFDQIYYTRCTDILNWFKCTRHRKSYKTAYRRGLRTMYRRRSQCCPGYYERDDFCIRCGSLWTRLWVPLTKAGGPHPVACSGGRFGQDCAQLCTCANNATCSPQDGACLCAPGWTGEDCSQGCPAAFYGQDCGRVCQCQNGARCDHVSGRCTCRTGFTGRHCEQRCAAGTFGSGCQELCECLNNATCDHVTGTCYCSSGFKGIRCDQAALRMEELNPYTRIGPARAGEPHSAGVATGAVLLLLALALGGLAGWRRRRRARKDQGAGLGPRVAYMPATRVACTDCSLSDMSQGGGRAQCVSTSGYRALVSGRPAGSQAGTLDRSSPTKLSDKSLDREWTPYSFVNVLDSHFQIGALEARYPPEEFYIELRHLSHPTGAHSPGPSGLDRCQNTYVMDKGFKDYMKGSVCSSSSCSLNSSENPYATIRDPPVLGCKFPESGYVGVRAPGHGGSPCSQAPAFSSSSSSPSEGTHELAPTVSGAQEGRDPMSSFAQDPYDLPRSSHIPGHYDLLPVGPSPASGSPQARLS</sequence>
<dbReference type="PROSITE" id="PS50026">
    <property type="entry name" value="EGF_3"/>
    <property type="match status" value="2"/>
</dbReference>
<dbReference type="PRINTS" id="PR00011">
    <property type="entry name" value="EGFLAMININ"/>
</dbReference>
<feature type="domain" description="Laminin EGF-like" evidence="9">
    <location>
        <begin position="182"/>
        <end position="223"/>
    </location>
</feature>
<keyword evidence="4" id="KW-0424">Laminin EGF-like domain</keyword>
<accession>A0ABM3W526</accession>
<feature type="disulfide bond" evidence="3">
    <location>
        <begin position="156"/>
        <end position="165"/>
    </location>
</feature>
<dbReference type="SMART" id="SM00180">
    <property type="entry name" value="EGF_Lam"/>
    <property type="match status" value="2"/>
</dbReference>
<evidence type="ECO:0000259" key="8">
    <source>
        <dbReference type="PROSITE" id="PS50026"/>
    </source>
</evidence>
<feature type="signal peptide" evidence="7">
    <location>
        <begin position="1"/>
        <end position="21"/>
    </location>
</feature>
<keyword evidence="3" id="KW-0245">EGF-like domain</keyword>
<evidence type="ECO:0000256" key="5">
    <source>
        <dbReference type="SAM" id="MobiDB-lite"/>
    </source>
</evidence>
<name>A0ABM3W526_ERIEU</name>
<protein>
    <submittedName>
        <fullName evidence="12">Multiple epidermal growth factor-like domains protein 11</fullName>
    </submittedName>
</protein>
<dbReference type="Pfam" id="PF00053">
    <property type="entry name" value="EGF_laminin"/>
    <property type="match status" value="2"/>
</dbReference>
<keyword evidence="6" id="KW-0472">Membrane</keyword>
<evidence type="ECO:0000256" key="1">
    <source>
        <dbReference type="ARBA" id="ARBA00022729"/>
    </source>
</evidence>
<feature type="domain" description="EGF-like" evidence="8">
    <location>
        <begin position="131"/>
        <end position="166"/>
    </location>
</feature>
<dbReference type="PROSITE" id="PS01186">
    <property type="entry name" value="EGF_2"/>
    <property type="match status" value="1"/>
</dbReference>
<dbReference type="InterPro" id="IPR011489">
    <property type="entry name" value="EMI_domain"/>
</dbReference>
<evidence type="ECO:0000313" key="12">
    <source>
        <dbReference type="RefSeq" id="XP_060031689.1"/>
    </source>
</evidence>
<keyword evidence="6" id="KW-0812">Transmembrane</keyword>
<keyword evidence="11" id="KW-1185">Reference proteome</keyword>
<dbReference type="InterPro" id="IPR052485">
    <property type="entry name" value="MEGF_diff_regulators"/>
</dbReference>
<evidence type="ECO:0000259" key="9">
    <source>
        <dbReference type="PROSITE" id="PS50027"/>
    </source>
</evidence>
<keyword evidence="1 7" id="KW-0732">Signal</keyword>
<dbReference type="PROSITE" id="PS50027">
    <property type="entry name" value="EGF_LAM_2"/>
    <property type="match status" value="1"/>
</dbReference>
<feature type="region of interest" description="Disordered" evidence="5">
    <location>
        <begin position="496"/>
        <end position="571"/>
    </location>
</feature>
<dbReference type="PROSITE" id="PS51041">
    <property type="entry name" value="EMI"/>
    <property type="match status" value="1"/>
</dbReference>
<dbReference type="Proteomes" id="UP001652624">
    <property type="component" value="Chromosome 16"/>
</dbReference>
<feature type="disulfide bond" evidence="3">
    <location>
        <begin position="199"/>
        <end position="208"/>
    </location>
</feature>
<evidence type="ECO:0000256" key="4">
    <source>
        <dbReference type="PROSITE-ProRule" id="PRU00460"/>
    </source>
</evidence>
<dbReference type="Gene3D" id="2.170.300.10">
    <property type="entry name" value="Tie2 ligand-binding domain superfamily"/>
    <property type="match status" value="1"/>
</dbReference>
<dbReference type="GeneID" id="132533525"/>
<evidence type="ECO:0000259" key="10">
    <source>
        <dbReference type="PROSITE" id="PS51041"/>
    </source>
</evidence>
<evidence type="ECO:0000256" key="2">
    <source>
        <dbReference type="ARBA" id="ARBA00023157"/>
    </source>
</evidence>
<dbReference type="PANTHER" id="PTHR24052">
    <property type="entry name" value="DELTA-RELATED"/>
    <property type="match status" value="1"/>
</dbReference>
<feature type="compositionally biased region" description="Low complexity" evidence="5">
    <location>
        <begin position="496"/>
        <end position="512"/>
    </location>
</feature>
<keyword evidence="2 3" id="KW-1015">Disulfide bond</keyword>
<dbReference type="PANTHER" id="PTHR24052:SF8">
    <property type="entry name" value="NIMROD A, ISOFORM E"/>
    <property type="match status" value="1"/>
</dbReference>
<evidence type="ECO:0000256" key="3">
    <source>
        <dbReference type="PROSITE-ProRule" id="PRU00076"/>
    </source>
</evidence>
<dbReference type="SMART" id="SM00181">
    <property type="entry name" value="EGF"/>
    <property type="match status" value="3"/>
</dbReference>
<gene>
    <name evidence="12" type="primary">MEGF11</name>
</gene>
<dbReference type="CDD" id="cd00055">
    <property type="entry name" value="EGF_Lam"/>
    <property type="match status" value="1"/>
</dbReference>
<dbReference type="InterPro" id="IPR002049">
    <property type="entry name" value="LE_dom"/>
</dbReference>
<dbReference type="RefSeq" id="XP_060031689.1">
    <property type="nucleotide sequence ID" value="XM_060175706.1"/>
</dbReference>
<comment type="caution">
    <text evidence="3">Lacks conserved residue(s) required for the propagation of feature annotation.</text>
</comment>
<reference evidence="12" key="1">
    <citation type="submission" date="2025-08" db="UniProtKB">
        <authorList>
            <consortium name="RefSeq"/>
        </authorList>
    </citation>
    <scope>IDENTIFICATION</scope>
</reference>
<feature type="region of interest" description="Disordered" evidence="5">
    <location>
        <begin position="356"/>
        <end position="376"/>
    </location>
</feature>
<dbReference type="InterPro" id="IPR000742">
    <property type="entry name" value="EGF"/>
</dbReference>
<dbReference type="Pfam" id="PF07546">
    <property type="entry name" value="EMI"/>
    <property type="match status" value="1"/>
</dbReference>